<dbReference type="SUPFAM" id="SSF52440">
    <property type="entry name" value="PreATP-grasp domain"/>
    <property type="match status" value="1"/>
</dbReference>
<evidence type="ECO:0000313" key="18">
    <source>
        <dbReference type="Proteomes" id="UP000549009"/>
    </source>
</evidence>
<dbReference type="SMART" id="SM01210">
    <property type="entry name" value="GARS_C"/>
    <property type="match status" value="1"/>
</dbReference>
<dbReference type="EC" id="6.3.4.13" evidence="4 12"/>
<name>A0A5P2XCF7_STRST</name>
<dbReference type="Pfam" id="PF01071">
    <property type="entry name" value="GARS_A"/>
    <property type="match status" value="1"/>
</dbReference>
<dbReference type="SMART" id="SM01209">
    <property type="entry name" value="GARS_A"/>
    <property type="match status" value="1"/>
</dbReference>
<evidence type="ECO:0000256" key="3">
    <source>
        <dbReference type="ARBA" id="ARBA00005174"/>
    </source>
</evidence>
<dbReference type="InterPro" id="IPR020559">
    <property type="entry name" value="PRibGlycinamide_synth_CS"/>
</dbReference>
<evidence type="ECO:0000256" key="8">
    <source>
        <dbReference type="ARBA" id="ARBA00022840"/>
    </source>
</evidence>
<comment type="pathway">
    <text evidence="3 12">Purine metabolism; IMP biosynthesis via de novo pathway; N(1)-(5-phospho-D-ribosyl)glycinamide from 5-phospho-alpha-D-ribose 1-diphosphate: step 2/2.</text>
</comment>
<evidence type="ECO:0000313" key="17">
    <source>
        <dbReference type="Proteomes" id="UP000326505"/>
    </source>
</evidence>
<dbReference type="InterPro" id="IPR020560">
    <property type="entry name" value="PRibGlycinamide_synth_C-dom"/>
</dbReference>
<dbReference type="Gene3D" id="3.90.600.10">
    <property type="entry name" value="Phosphoribosylglycinamide synthetase, C-terminal domain"/>
    <property type="match status" value="1"/>
</dbReference>
<dbReference type="GO" id="GO:0046872">
    <property type="term" value="F:metal ion binding"/>
    <property type="evidence" value="ECO:0007669"/>
    <property type="project" value="InterPro"/>
</dbReference>
<dbReference type="PANTHER" id="PTHR43472:SF1">
    <property type="entry name" value="PHOSPHORIBOSYLAMINE--GLYCINE LIGASE, CHLOROPLASTIC"/>
    <property type="match status" value="1"/>
</dbReference>
<evidence type="ECO:0000256" key="1">
    <source>
        <dbReference type="ARBA" id="ARBA00001936"/>
    </source>
</evidence>
<protein>
    <recommendedName>
        <fullName evidence="4 12">Phosphoribosylamine--glycine ligase</fullName>
        <ecNumber evidence="4 12">6.3.4.13</ecNumber>
    </recommendedName>
    <alternativeName>
        <fullName evidence="12">GARS</fullName>
    </alternativeName>
    <alternativeName>
        <fullName evidence="10 12">Glycinamide ribonucleotide synthetase</fullName>
    </alternativeName>
    <alternativeName>
        <fullName evidence="11 12">Phosphoribosylglycinamide synthetase</fullName>
    </alternativeName>
</protein>
<evidence type="ECO:0000256" key="11">
    <source>
        <dbReference type="ARBA" id="ARBA00042864"/>
    </source>
</evidence>
<dbReference type="InterPro" id="IPR013815">
    <property type="entry name" value="ATP_grasp_subdomain_1"/>
</dbReference>
<reference evidence="15 18" key="2">
    <citation type="submission" date="2020-08" db="EMBL/GenBank/DDBJ databases">
        <title>Genomic Encyclopedia of Type Strains, Phase III (KMG-III): the genomes of soil and plant-associated and newly described type strains.</title>
        <authorList>
            <person name="Whitman W."/>
        </authorList>
    </citation>
    <scope>NUCLEOTIDE SEQUENCE [LARGE SCALE GENOMIC DNA]</scope>
    <source>
        <strain evidence="15 18">CECT 3146</strain>
    </source>
</reference>
<proteinExistence type="inferred from homology"/>
<dbReference type="EMBL" id="JACHJD010000004">
    <property type="protein sequence ID" value="MBB5104087.1"/>
    <property type="molecule type" value="Genomic_DNA"/>
</dbReference>
<dbReference type="InterPro" id="IPR016185">
    <property type="entry name" value="PreATP-grasp_dom_sf"/>
</dbReference>
<evidence type="ECO:0000313" key="15">
    <source>
        <dbReference type="EMBL" id="MBB5104087.1"/>
    </source>
</evidence>
<evidence type="ECO:0000256" key="4">
    <source>
        <dbReference type="ARBA" id="ARBA00013255"/>
    </source>
</evidence>
<dbReference type="InterPro" id="IPR011761">
    <property type="entry name" value="ATP-grasp"/>
</dbReference>
<evidence type="ECO:0000256" key="9">
    <source>
        <dbReference type="ARBA" id="ARBA00038345"/>
    </source>
</evidence>
<dbReference type="RefSeq" id="WP_150511932.1">
    <property type="nucleotide sequence ID" value="NZ_BMSQ01000015.1"/>
</dbReference>
<dbReference type="SUPFAM" id="SSF51246">
    <property type="entry name" value="Rudiment single hybrid motif"/>
    <property type="match status" value="1"/>
</dbReference>
<dbReference type="UniPathway" id="UPA00074">
    <property type="reaction ID" value="UER00125"/>
</dbReference>
<keyword evidence="18" id="KW-1185">Reference proteome</keyword>
<evidence type="ECO:0000259" key="14">
    <source>
        <dbReference type="PROSITE" id="PS50975"/>
    </source>
</evidence>
<evidence type="ECO:0000256" key="6">
    <source>
        <dbReference type="ARBA" id="ARBA00022741"/>
    </source>
</evidence>
<evidence type="ECO:0000256" key="7">
    <source>
        <dbReference type="ARBA" id="ARBA00022755"/>
    </source>
</evidence>
<dbReference type="PANTHER" id="PTHR43472">
    <property type="entry name" value="PHOSPHORIBOSYLAMINE--GLYCINE LIGASE"/>
    <property type="match status" value="1"/>
</dbReference>
<dbReference type="PROSITE" id="PS50975">
    <property type="entry name" value="ATP_GRASP"/>
    <property type="match status" value="1"/>
</dbReference>
<dbReference type="Gene3D" id="3.30.1490.20">
    <property type="entry name" value="ATP-grasp fold, A domain"/>
    <property type="match status" value="1"/>
</dbReference>
<evidence type="ECO:0000256" key="12">
    <source>
        <dbReference type="HAMAP-Rule" id="MF_00138"/>
    </source>
</evidence>
<comment type="cofactor">
    <cofactor evidence="1">
        <name>Mn(2+)</name>
        <dbReference type="ChEBI" id="CHEBI:29035"/>
    </cofactor>
</comment>
<gene>
    <name evidence="12 16" type="primary">purD</name>
    <name evidence="16" type="ORF">CP982_20875</name>
    <name evidence="15" type="ORF">FHS40_003149</name>
</gene>
<keyword evidence="8 13" id="KW-0067">ATP-binding</keyword>
<dbReference type="GO" id="GO:0005524">
    <property type="term" value="F:ATP binding"/>
    <property type="evidence" value="ECO:0007669"/>
    <property type="project" value="UniProtKB-UniRule"/>
</dbReference>
<dbReference type="HAMAP" id="MF_00138">
    <property type="entry name" value="GARS"/>
    <property type="match status" value="1"/>
</dbReference>
<dbReference type="InterPro" id="IPR011054">
    <property type="entry name" value="Rudment_hybrid_motif"/>
</dbReference>
<dbReference type="Proteomes" id="UP000326505">
    <property type="component" value="Chromosome"/>
</dbReference>
<dbReference type="SUPFAM" id="SSF56059">
    <property type="entry name" value="Glutathione synthetase ATP-binding domain-like"/>
    <property type="match status" value="1"/>
</dbReference>
<evidence type="ECO:0000256" key="10">
    <source>
        <dbReference type="ARBA" id="ARBA00042242"/>
    </source>
</evidence>
<comment type="catalytic activity">
    <reaction evidence="12">
        <text>5-phospho-beta-D-ribosylamine + glycine + ATP = N(1)-(5-phospho-beta-D-ribosyl)glycinamide + ADP + phosphate + H(+)</text>
        <dbReference type="Rhea" id="RHEA:17453"/>
        <dbReference type="ChEBI" id="CHEBI:15378"/>
        <dbReference type="ChEBI" id="CHEBI:30616"/>
        <dbReference type="ChEBI" id="CHEBI:43474"/>
        <dbReference type="ChEBI" id="CHEBI:57305"/>
        <dbReference type="ChEBI" id="CHEBI:58681"/>
        <dbReference type="ChEBI" id="CHEBI:143788"/>
        <dbReference type="ChEBI" id="CHEBI:456216"/>
        <dbReference type="EC" id="6.3.4.13"/>
    </reaction>
</comment>
<dbReference type="EMBL" id="CP023690">
    <property type="protein sequence ID" value="QEV60865.1"/>
    <property type="molecule type" value="Genomic_DNA"/>
</dbReference>
<accession>A0A5P2XCF7</accession>
<evidence type="ECO:0000313" key="16">
    <source>
        <dbReference type="EMBL" id="QEV60865.1"/>
    </source>
</evidence>
<dbReference type="Pfam" id="PF02843">
    <property type="entry name" value="GARS_C"/>
    <property type="match status" value="1"/>
</dbReference>
<dbReference type="InterPro" id="IPR020561">
    <property type="entry name" value="PRibGlycinamid_synth_ATP-grasp"/>
</dbReference>
<dbReference type="InterPro" id="IPR000115">
    <property type="entry name" value="PRibGlycinamide_synth"/>
</dbReference>
<keyword evidence="5 12" id="KW-0436">Ligase</keyword>
<dbReference type="NCBIfam" id="TIGR00877">
    <property type="entry name" value="purD"/>
    <property type="match status" value="1"/>
</dbReference>
<organism evidence="16 17">
    <name type="scientific">Streptomyces spectabilis</name>
    <dbReference type="NCBI Taxonomy" id="68270"/>
    <lineage>
        <taxon>Bacteria</taxon>
        <taxon>Bacillati</taxon>
        <taxon>Actinomycetota</taxon>
        <taxon>Actinomycetes</taxon>
        <taxon>Kitasatosporales</taxon>
        <taxon>Streptomycetaceae</taxon>
        <taxon>Streptomyces</taxon>
    </lineage>
</organism>
<feature type="domain" description="ATP-grasp" evidence="14">
    <location>
        <begin position="107"/>
        <end position="303"/>
    </location>
</feature>
<dbReference type="GO" id="GO:0009113">
    <property type="term" value="P:purine nucleobase biosynthetic process"/>
    <property type="evidence" value="ECO:0007669"/>
    <property type="project" value="InterPro"/>
</dbReference>
<dbReference type="GO" id="GO:0004637">
    <property type="term" value="F:phosphoribosylamine-glycine ligase activity"/>
    <property type="evidence" value="ECO:0007669"/>
    <property type="project" value="UniProtKB-UniRule"/>
</dbReference>
<dbReference type="Gene3D" id="3.30.470.20">
    <property type="entry name" value="ATP-grasp fold, B domain"/>
    <property type="match status" value="1"/>
</dbReference>
<dbReference type="InterPro" id="IPR037123">
    <property type="entry name" value="PRibGlycinamide_synth_C_sf"/>
</dbReference>
<dbReference type="InterPro" id="IPR020562">
    <property type="entry name" value="PRibGlycinamide_synth_N"/>
</dbReference>
<dbReference type="AlphaFoldDB" id="A0A5P2XCF7"/>
<keyword evidence="7 12" id="KW-0658">Purine biosynthesis</keyword>
<dbReference type="OrthoDB" id="9807240at2"/>
<evidence type="ECO:0000256" key="5">
    <source>
        <dbReference type="ARBA" id="ARBA00022598"/>
    </source>
</evidence>
<comment type="similarity">
    <text evidence="9 12">Belongs to the GARS family.</text>
</comment>
<dbReference type="KEGG" id="sspb:CP982_20875"/>
<reference evidence="16 17" key="1">
    <citation type="submission" date="2017-09" db="EMBL/GenBank/DDBJ databases">
        <authorList>
            <person name="Lee N."/>
            <person name="Cho B.-K."/>
        </authorList>
    </citation>
    <scope>NUCLEOTIDE SEQUENCE [LARGE SCALE GENOMIC DNA]</scope>
    <source>
        <strain evidence="16 17">ATCC 27465</strain>
    </source>
</reference>
<sequence>MKVLVIGSGAREHALCRSLSLDPAVTALHCAPGNAGIADAAELHPVDALDGAAVAGLARDLGADLVVVGPEAPLVAGVADAVRDAGIPCFGPSKEAARLEGSKAFAKDVMAGAGVPTARSYVCTTAAEVDEALDAFGAPYVVKDDGLAAGKGVVVTDDVEQAREHARACGRVVIEEFLDGPEVSLFAVTDGETVVPLRPAQDFKRALDGDEGPNTGGMGAYSPLPWADPKLVDEVQETVLQPTVDELRRRGTPFSGLLYAGLAITARGVRVIEFNARFGDPETQVVLARLQTPLAGVLLAAANGTLADLPPLRWSDDAAVTVVIASHNYPDTPRTGDPIVGLDAVAAHDAPTAYVLHAGTKRDGDAVVSAGGRVLSVTATGADLTQARERAYTAVARISLDGSQHRTDIAEKAAREQ</sequence>
<dbReference type="Gene3D" id="3.40.50.20">
    <property type="match status" value="1"/>
</dbReference>
<evidence type="ECO:0000256" key="13">
    <source>
        <dbReference type="PROSITE-ProRule" id="PRU00409"/>
    </source>
</evidence>
<evidence type="ECO:0000256" key="2">
    <source>
        <dbReference type="ARBA" id="ARBA00001946"/>
    </source>
</evidence>
<dbReference type="PROSITE" id="PS00184">
    <property type="entry name" value="GARS"/>
    <property type="match status" value="1"/>
</dbReference>
<dbReference type="Proteomes" id="UP000549009">
    <property type="component" value="Unassembled WGS sequence"/>
</dbReference>
<comment type="cofactor">
    <cofactor evidence="2">
        <name>Mg(2+)</name>
        <dbReference type="ChEBI" id="CHEBI:18420"/>
    </cofactor>
</comment>
<dbReference type="Pfam" id="PF02844">
    <property type="entry name" value="GARS_N"/>
    <property type="match status" value="1"/>
</dbReference>
<keyword evidence="6 13" id="KW-0547">Nucleotide-binding</keyword>
<dbReference type="GO" id="GO:0006189">
    <property type="term" value="P:'de novo' IMP biosynthetic process"/>
    <property type="evidence" value="ECO:0007669"/>
    <property type="project" value="UniProtKB-UniRule"/>
</dbReference>